<name>A0A841FTD6_9ACTN</name>
<dbReference type="Gene3D" id="1.10.10.10">
    <property type="entry name" value="Winged helix-like DNA-binding domain superfamily/Winged helix DNA-binding domain"/>
    <property type="match status" value="1"/>
</dbReference>
<gene>
    <name evidence="1" type="ORF">HNR73_007472</name>
</gene>
<evidence type="ECO:0000313" key="2">
    <source>
        <dbReference type="Proteomes" id="UP000548476"/>
    </source>
</evidence>
<accession>A0A841FTD6</accession>
<dbReference type="AlphaFoldDB" id="A0A841FTD6"/>
<dbReference type="InterPro" id="IPR036388">
    <property type="entry name" value="WH-like_DNA-bd_sf"/>
</dbReference>
<keyword evidence="2" id="KW-1185">Reference proteome</keyword>
<dbReference type="RefSeq" id="WP_184792662.1">
    <property type="nucleotide sequence ID" value="NZ_BONT01000089.1"/>
</dbReference>
<sequence>MPDGLRFAPLGPLRAWRQTRELDLGRPQQRSLLALMEPARPDPLVPDPVAQTVPFTRAEFAEETLLRMATAWSTDPS</sequence>
<dbReference type="EMBL" id="JACHGT010000023">
    <property type="protein sequence ID" value="MBB6039575.1"/>
    <property type="molecule type" value="Genomic_DNA"/>
</dbReference>
<organism evidence="1 2">
    <name type="scientific">Phytomonospora endophytica</name>
    <dbReference type="NCBI Taxonomy" id="714109"/>
    <lineage>
        <taxon>Bacteria</taxon>
        <taxon>Bacillati</taxon>
        <taxon>Actinomycetota</taxon>
        <taxon>Actinomycetes</taxon>
        <taxon>Micromonosporales</taxon>
        <taxon>Micromonosporaceae</taxon>
        <taxon>Phytomonospora</taxon>
    </lineage>
</organism>
<dbReference type="Proteomes" id="UP000548476">
    <property type="component" value="Unassembled WGS sequence"/>
</dbReference>
<reference evidence="1 2" key="1">
    <citation type="submission" date="2020-08" db="EMBL/GenBank/DDBJ databases">
        <title>Genomic Encyclopedia of Type Strains, Phase IV (KMG-IV): sequencing the most valuable type-strain genomes for metagenomic binning, comparative biology and taxonomic classification.</title>
        <authorList>
            <person name="Goeker M."/>
        </authorList>
    </citation>
    <scope>NUCLEOTIDE SEQUENCE [LARGE SCALE GENOMIC DNA]</scope>
    <source>
        <strain evidence="1 2">YIM 65646</strain>
    </source>
</reference>
<evidence type="ECO:0000313" key="1">
    <source>
        <dbReference type="EMBL" id="MBB6039575.1"/>
    </source>
</evidence>
<proteinExistence type="predicted"/>
<comment type="caution">
    <text evidence="1">The sequence shown here is derived from an EMBL/GenBank/DDBJ whole genome shotgun (WGS) entry which is preliminary data.</text>
</comment>
<protein>
    <submittedName>
        <fullName evidence="1">Uncharacterized protein</fullName>
    </submittedName>
</protein>